<feature type="chain" id="PRO_5008128325" description="MD-2-related lipid-recognition domain-containing protein" evidence="1">
    <location>
        <begin position="18"/>
        <end position="180"/>
    </location>
</feature>
<keyword evidence="3" id="KW-1185">Reference proteome</keyword>
<evidence type="ECO:0008006" key="4">
    <source>
        <dbReference type="Google" id="ProtNLM"/>
    </source>
</evidence>
<reference evidence="3" key="1">
    <citation type="submission" date="2013-09" db="EMBL/GenBank/DDBJ databases">
        <title>The Genome Sequence of Anopheles culicifacies species A.</title>
        <authorList>
            <consortium name="The Broad Institute Genomics Platform"/>
            <person name="Neafsey D.E."/>
            <person name="Besansky N."/>
            <person name="Howell P."/>
            <person name="Walton C."/>
            <person name="Young S.K."/>
            <person name="Zeng Q."/>
            <person name="Gargeya S."/>
            <person name="Fitzgerald M."/>
            <person name="Haas B."/>
            <person name="Abouelleil A."/>
            <person name="Allen A.W."/>
            <person name="Alvarado L."/>
            <person name="Arachchi H.M."/>
            <person name="Berlin A.M."/>
            <person name="Chapman S.B."/>
            <person name="Gainer-Dewar J."/>
            <person name="Goldberg J."/>
            <person name="Griggs A."/>
            <person name="Gujja S."/>
            <person name="Hansen M."/>
            <person name="Howarth C."/>
            <person name="Imamovic A."/>
            <person name="Ireland A."/>
            <person name="Larimer J."/>
            <person name="McCowan C."/>
            <person name="Murphy C."/>
            <person name="Pearson M."/>
            <person name="Poon T.W."/>
            <person name="Priest M."/>
            <person name="Roberts A."/>
            <person name="Saif S."/>
            <person name="Shea T."/>
            <person name="Sisk P."/>
            <person name="Sykes S."/>
            <person name="Wortman J."/>
            <person name="Nusbaum C."/>
            <person name="Birren B."/>
        </authorList>
    </citation>
    <scope>NUCLEOTIDE SEQUENCE [LARGE SCALE GENOMIC DNA]</scope>
    <source>
        <strain evidence="3">A-37</strain>
    </source>
</reference>
<dbReference type="AlphaFoldDB" id="A0A182MF01"/>
<evidence type="ECO:0000256" key="1">
    <source>
        <dbReference type="SAM" id="SignalP"/>
    </source>
</evidence>
<organism evidence="2 3">
    <name type="scientific">Anopheles culicifacies</name>
    <dbReference type="NCBI Taxonomy" id="139723"/>
    <lineage>
        <taxon>Eukaryota</taxon>
        <taxon>Metazoa</taxon>
        <taxon>Ecdysozoa</taxon>
        <taxon>Arthropoda</taxon>
        <taxon>Hexapoda</taxon>
        <taxon>Insecta</taxon>
        <taxon>Pterygota</taxon>
        <taxon>Neoptera</taxon>
        <taxon>Endopterygota</taxon>
        <taxon>Diptera</taxon>
        <taxon>Nematocera</taxon>
        <taxon>Culicoidea</taxon>
        <taxon>Culicidae</taxon>
        <taxon>Anophelinae</taxon>
        <taxon>Anopheles</taxon>
        <taxon>culicifacies species complex</taxon>
    </lineage>
</organism>
<evidence type="ECO:0000313" key="2">
    <source>
        <dbReference type="EnsemblMetazoa" id="ACUA016681-PA"/>
    </source>
</evidence>
<dbReference type="EMBL" id="AXCM01002875">
    <property type="status" value="NOT_ANNOTATED_CDS"/>
    <property type="molecule type" value="Genomic_DNA"/>
</dbReference>
<name>A0A182MF01_9DIPT</name>
<proteinExistence type="predicted"/>
<dbReference type="VEuPathDB" id="VectorBase:ACUA016681"/>
<keyword evidence="1" id="KW-0732">Signal</keyword>
<protein>
    <recommendedName>
        <fullName evidence="4">MD-2-related lipid-recognition domain-containing protein</fullName>
    </recommendedName>
</protein>
<dbReference type="PANTHER" id="PTHR21112">
    <property type="entry name" value="CHEMOSENSORY PROTEIN A 29A-RELATED"/>
    <property type="match status" value="1"/>
</dbReference>
<dbReference type="EnsemblMetazoa" id="ACUA016681-RA">
    <property type="protein sequence ID" value="ACUA016681-PA"/>
    <property type="gene ID" value="ACUA016681"/>
</dbReference>
<dbReference type="Proteomes" id="UP000075883">
    <property type="component" value="Unassembled WGS sequence"/>
</dbReference>
<reference evidence="2" key="2">
    <citation type="submission" date="2020-05" db="UniProtKB">
        <authorList>
            <consortium name="EnsemblMetazoa"/>
        </authorList>
    </citation>
    <scope>IDENTIFICATION</scope>
    <source>
        <strain evidence="2">A-37</strain>
    </source>
</reference>
<evidence type="ECO:0000313" key="3">
    <source>
        <dbReference type="Proteomes" id="UP000075883"/>
    </source>
</evidence>
<accession>A0A182MF01</accession>
<feature type="signal peptide" evidence="1">
    <location>
        <begin position="1"/>
        <end position="17"/>
    </location>
</feature>
<dbReference type="PANTHER" id="PTHR21112:SF0">
    <property type="entry name" value="CHEMOSENSORY PROTEIN A 29A-RELATED"/>
    <property type="match status" value="1"/>
</dbReference>
<sequence>MAPKIAIVVVLATVLLCCNNQLLNVELTLENFEQTLGKESFWLDLRVRKYNRTASVINGTVFVYVDATNDYQCDLDIFYSRLGNQQFNHMPLKLPSAGVCDFIDNLYERYPKEMTILVNGPKKGECPVTPREIYIQDALFPADMVPKHLIKIGLYKGLVRCYVNEEEVVSYYLVVKAASN</sequence>